<dbReference type="RefSeq" id="WP_245799431.1">
    <property type="nucleotide sequence ID" value="NZ_FUYJ01000001.1"/>
</dbReference>
<proteinExistence type="predicted"/>
<dbReference type="SUPFAM" id="SSF54523">
    <property type="entry name" value="Pili subunits"/>
    <property type="match status" value="1"/>
</dbReference>
<evidence type="ECO:0000313" key="4">
    <source>
        <dbReference type="EMBL" id="SKA90826.1"/>
    </source>
</evidence>
<accession>A0A1T4XMQ8</accession>
<name>A0A1T4XMQ8_9BACL</name>
<reference evidence="5" key="1">
    <citation type="submission" date="2017-02" db="EMBL/GenBank/DDBJ databases">
        <authorList>
            <person name="Varghese N."/>
            <person name="Submissions S."/>
        </authorList>
    </citation>
    <scope>NUCLEOTIDE SEQUENCE [LARGE SCALE GENOMIC DNA]</scope>
    <source>
        <strain evidence="5">DSM 23966</strain>
    </source>
</reference>
<evidence type="ECO:0000256" key="3">
    <source>
        <dbReference type="SAM" id="Phobius"/>
    </source>
</evidence>
<keyword evidence="3" id="KW-0812">Transmembrane</keyword>
<dbReference type="InterPro" id="IPR045584">
    <property type="entry name" value="Pilin-like"/>
</dbReference>
<dbReference type="EMBL" id="FUYJ01000001">
    <property type="protein sequence ID" value="SKA90826.1"/>
    <property type="molecule type" value="Genomic_DNA"/>
</dbReference>
<dbReference type="PROSITE" id="PS00409">
    <property type="entry name" value="PROKAR_NTER_METHYL"/>
    <property type="match status" value="1"/>
</dbReference>
<evidence type="ECO:0000313" key="5">
    <source>
        <dbReference type="Proteomes" id="UP000190042"/>
    </source>
</evidence>
<keyword evidence="2" id="KW-0178">Competence</keyword>
<keyword evidence="3" id="KW-0472">Membrane</keyword>
<dbReference type="InterPro" id="IPR012902">
    <property type="entry name" value="N_methyl_site"/>
</dbReference>
<dbReference type="GO" id="GO:0030420">
    <property type="term" value="P:establishment of competence for transformation"/>
    <property type="evidence" value="ECO:0007669"/>
    <property type="project" value="UniProtKB-KW"/>
</dbReference>
<keyword evidence="5" id="KW-1185">Reference proteome</keyword>
<comment type="subcellular location">
    <subcellularLocation>
        <location evidence="1">Cell surface</location>
    </subcellularLocation>
</comment>
<dbReference type="AlphaFoldDB" id="A0A1T4XMQ8"/>
<evidence type="ECO:0000256" key="2">
    <source>
        <dbReference type="ARBA" id="ARBA00023287"/>
    </source>
</evidence>
<dbReference type="GO" id="GO:0009986">
    <property type="term" value="C:cell surface"/>
    <property type="evidence" value="ECO:0007669"/>
    <property type="project" value="UniProtKB-SubCell"/>
</dbReference>
<keyword evidence="3" id="KW-1133">Transmembrane helix</keyword>
<feature type="transmembrane region" description="Helical" evidence="3">
    <location>
        <begin position="12"/>
        <end position="31"/>
    </location>
</feature>
<evidence type="ECO:0000256" key="1">
    <source>
        <dbReference type="ARBA" id="ARBA00004241"/>
    </source>
</evidence>
<sequence>MLEDKKGLTLIELLAVIVILGIIAAVAIPAISNIMEKSRIKAEKANALMLIDAANLYFVDYESPDGYIKSVGVPTLIEEGYLDDEGLANDSLYVADAQPSWICGMAYSGKNKVEFRKATREMIEKSDTELKVGKEQCRDMEPL</sequence>
<dbReference type="Proteomes" id="UP000190042">
    <property type="component" value="Unassembled WGS sequence"/>
</dbReference>
<gene>
    <name evidence="4" type="ORF">SAMN04244570_1023</name>
</gene>
<protein>
    <submittedName>
        <fullName evidence="4">Type IV pilin N-term methylation site GFxxxE</fullName>
    </submittedName>
</protein>
<dbReference type="Pfam" id="PF07963">
    <property type="entry name" value="N_methyl"/>
    <property type="match status" value="1"/>
</dbReference>
<organism evidence="4 5">
    <name type="scientific">Sporosarcina newyorkensis</name>
    <dbReference type="NCBI Taxonomy" id="759851"/>
    <lineage>
        <taxon>Bacteria</taxon>
        <taxon>Bacillati</taxon>
        <taxon>Bacillota</taxon>
        <taxon>Bacilli</taxon>
        <taxon>Bacillales</taxon>
        <taxon>Caryophanaceae</taxon>
        <taxon>Sporosarcina</taxon>
    </lineage>
</organism>
<dbReference type="NCBIfam" id="TIGR02532">
    <property type="entry name" value="IV_pilin_GFxxxE"/>
    <property type="match status" value="1"/>
</dbReference>
<dbReference type="Gene3D" id="3.30.700.10">
    <property type="entry name" value="Glycoprotein, Type 4 Pilin"/>
    <property type="match status" value="1"/>
</dbReference>